<protein>
    <submittedName>
        <fullName evidence="1">Uncharacterized protein</fullName>
    </submittedName>
</protein>
<dbReference type="InterPro" id="IPR016792">
    <property type="entry name" value="UCP021573"/>
</dbReference>
<dbReference type="EMBL" id="CP009506">
    <property type="protein sequence ID" value="AKB28997.1"/>
    <property type="molecule type" value="Genomic_DNA"/>
</dbReference>
<name>A0A0E3P7W2_9EURY</name>
<dbReference type="PATRIC" id="fig|1434120.4.peg.2964"/>
<dbReference type="KEGG" id="msw:MSSIT_2278"/>
<accession>A0A0E3P7W2</accession>
<keyword evidence="2" id="KW-1185">Reference proteome</keyword>
<proteinExistence type="predicted"/>
<gene>
    <name evidence="1" type="ORF">MSSIT_2278</name>
</gene>
<dbReference type="HOGENOM" id="CLU_090563_0_0_2"/>
<sequence>MRLTIKEEGESGCDLIMKDGESAELMHFDNLRNLHYCEIFLMCGDAGSGVYNTTDLNNEKNPKDTCPDSIMVNFSTEAVKKQYDVPGVSLNPPRYFLLDSVDIPTGTKVRDFSGLKARWMANLQAGAISGGQPYIPATIERKSTWFFEKNKPVFILDDPEGTSWVMKSYTDFVDKNLKYENLETLGERLKLPSGWSYRARVLDEDLILRPFKGIARIVQDELQNTYDALDEGTCNYQP</sequence>
<reference evidence="1 2" key="1">
    <citation type="submission" date="2014-07" db="EMBL/GenBank/DDBJ databases">
        <title>Methanogenic archaea and the global carbon cycle.</title>
        <authorList>
            <person name="Henriksen J.R."/>
            <person name="Luke J."/>
            <person name="Reinhart S."/>
            <person name="Benedict M.N."/>
            <person name="Youngblut N.D."/>
            <person name="Metcalf M.E."/>
            <person name="Whitaker R.J."/>
            <person name="Metcalf W.W."/>
        </authorList>
    </citation>
    <scope>NUCLEOTIDE SEQUENCE [LARGE SCALE GENOMIC DNA]</scope>
    <source>
        <strain evidence="1 2">T4/M</strain>
    </source>
</reference>
<evidence type="ECO:0000313" key="1">
    <source>
        <dbReference type="EMBL" id="AKB28997.1"/>
    </source>
</evidence>
<evidence type="ECO:0000313" key="2">
    <source>
        <dbReference type="Proteomes" id="UP000033111"/>
    </source>
</evidence>
<dbReference type="Proteomes" id="UP000033111">
    <property type="component" value="Chromosome"/>
</dbReference>
<dbReference type="PIRSF" id="PIRSF021573">
    <property type="entry name" value="UCP021573"/>
    <property type="match status" value="1"/>
</dbReference>
<dbReference type="AlphaFoldDB" id="A0A0E3P7W2"/>
<organism evidence="1 2">
    <name type="scientific">Methanosarcina siciliae T4/M</name>
    <dbReference type="NCBI Taxonomy" id="1434120"/>
    <lineage>
        <taxon>Archaea</taxon>
        <taxon>Methanobacteriati</taxon>
        <taxon>Methanobacteriota</taxon>
        <taxon>Stenosarchaea group</taxon>
        <taxon>Methanomicrobia</taxon>
        <taxon>Methanosarcinales</taxon>
        <taxon>Methanosarcinaceae</taxon>
        <taxon>Methanosarcina</taxon>
    </lineage>
</organism>